<gene>
    <name evidence="2" type="ORF">AVEN_194733_1</name>
</gene>
<evidence type="ECO:0000313" key="2">
    <source>
        <dbReference type="EMBL" id="GBO13345.1"/>
    </source>
</evidence>
<proteinExistence type="predicted"/>
<dbReference type="AlphaFoldDB" id="A0A4Y2UJX7"/>
<dbReference type="Proteomes" id="UP000499080">
    <property type="component" value="Unassembled WGS sequence"/>
</dbReference>
<keyword evidence="3" id="KW-1185">Reference proteome</keyword>
<evidence type="ECO:0000313" key="3">
    <source>
        <dbReference type="Proteomes" id="UP000499080"/>
    </source>
</evidence>
<organism evidence="2 3">
    <name type="scientific">Araneus ventricosus</name>
    <name type="common">Orbweaver spider</name>
    <name type="synonym">Epeira ventricosa</name>
    <dbReference type="NCBI Taxonomy" id="182803"/>
    <lineage>
        <taxon>Eukaryota</taxon>
        <taxon>Metazoa</taxon>
        <taxon>Ecdysozoa</taxon>
        <taxon>Arthropoda</taxon>
        <taxon>Chelicerata</taxon>
        <taxon>Arachnida</taxon>
        <taxon>Araneae</taxon>
        <taxon>Araneomorphae</taxon>
        <taxon>Entelegynae</taxon>
        <taxon>Araneoidea</taxon>
        <taxon>Araneidae</taxon>
        <taxon>Araneus</taxon>
    </lineage>
</organism>
<feature type="compositionally biased region" description="Polar residues" evidence="1">
    <location>
        <begin position="1"/>
        <end position="22"/>
    </location>
</feature>
<reference evidence="2 3" key="1">
    <citation type="journal article" date="2019" name="Sci. Rep.">
        <title>Orb-weaving spider Araneus ventricosus genome elucidates the spidroin gene catalogue.</title>
        <authorList>
            <person name="Kono N."/>
            <person name="Nakamura H."/>
            <person name="Ohtoshi R."/>
            <person name="Moran D.A.P."/>
            <person name="Shinohara A."/>
            <person name="Yoshida Y."/>
            <person name="Fujiwara M."/>
            <person name="Mori M."/>
            <person name="Tomita M."/>
            <person name="Arakawa K."/>
        </authorList>
    </citation>
    <scope>NUCLEOTIDE SEQUENCE [LARGE SCALE GENOMIC DNA]</scope>
</reference>
<feature type="region of interest" description="Disordered" evidence="1">
    <location>
        <begin position="1"/>
        <end position="31"/>
    </location>
</feature>
<dbReference type="EMBL" id="BGPR01037684">
    <property type="protein sequence ID" value="GBO13345.1"/>
    <property type="molecule type" value="Genomic_DNA"/>
</dbReference>
<name>A0A4Y2UJX7_ARAVE</name>
<evidence type="ECO:0000256" key="1">
    <source>
        <dbReference type="SAM" id="MobiDB-lite"/>
    </source>
</evidence>
<accession>A0A4Y2UJX7</accession>
<sequence>MLRPQTEASSSPSRTTHLTWNPQKAKPPNSRPNDCRFLSNYCMHDFRTACLFKQGDWRNAEITLHLFILRCFGLSTFIFATGGMTQCVQVNISLS</sequence>
<comment type="caution">
    <text evidence="2">The sequence shown here is derived from an EMBL/GenBank/DDBJ whole genome shotgun (WGS) entry which is preliminary data.</text>
</comment>
<protein>
    <submittedName>
        <fullName evidence="2">Uncharacterized protein</fullName>
    </submittedName>
</protein>